<evidence type="ECO:0000313" key="1">
    <source>
        <dbReference type="EMBL" id="MDZ5472094.1"/>
    </source>
</evidence>
<comment type="caution">
    <text evidence="1">The sequence shown here is derived from an EMBL/GenBank/DDBJ whole genome shotgun (WGS) entry which is preliminary data.</text>
</comment>
<dbReference type="RefSeq" id="WP_322446394.1">
    <property type="nucleotide sequence ID" value="NZ_JAXOFX010000005.1"/>
</dbReference>
<proteinExistence type="predicted"/>
<name>A0ABU5IY43_9BACI</name>
<evidence type="ECO:0008006" key="3">
    <source>
        <dbReference type="Google" id="ProtNLM"/>
    </source>
</evidence>
<protein>
    <recommendedName>
        <fullName evidence="3">EF-hand domain-containing protein</fullName>
    </recommendedName>
</protein>
<evidence type="ECO:0000313" key="2">
    <source>
        <dbReference type="Proteomes" id="UP001290455"/>
    </source>
</evidence>
<dbReference type="EMBL" id="JAXOFX010000005">
    <property type="protein sequence ID" value="MDZ5472094.1"/>
    <property type="molecule type" value="Genomic_DNA"/>
</dbReference>
<gene>
    <name evidence="1" type="ORF">SM124_10075</name>
</gene>
<accession>A0ABU5IY43</accession>
<dbReference type="Proteomes" id="UP001290455">
    <property type="component" value="Unassembled WGS sequence"/>
</dbReference>
<sequence length="71" mass="8387">MGFWSLAAGLPYKLSLHNLVEDIDPDVLELFIDLYDMEDEGTLSCNHFLFHLRTFLYTYKYNDLPCFNLPH</sequence>
<organism evidence="1 2">
    <name type="scientific">Robertmurraya mangrovi</name>
    <dbReference type="NCBI Taxonomy" id="3098077"/>
    <lineage>
        <taxon>Bacteria</taxon>
        <taxon>Bacillati</taxon>
        <taxon>Bacillota</taxon>
        <taxon>Bacilli</taxon>
        <taxon>Bacillales</taxon>
        <taxon>Bacillaceae</taxon>
        <taxon>Robertmurraya</taxon>
    </lineage>
</organism>
<reference evidence="1 2" key="1">
    <citation type="submission" date="2023-11" db="EMBL/GenBank/DDBJ databases">
        <title>Bacillus jintuensis, isolated from a mudflat on the Beibu Gulf coast.</title>
        <authorList>
            <person name="Li M."/>
        </authorList>
    </citation>
    <scope>NUCLEOTIDE SEQUENCE [LARGE SCALE GENOMIC DNA]</scope>
    <source>
        <strain evidence="1 2">31A1R</strain>
    </source>
</reference>
<keyword evidence="2" id="KW-1185">Reference proteome</keyword>